<dbReference type="SUPFAM" id="SSF52833">
    <property type="entry name" value="Thioredoxin-like"/>
    <property type="match status" value="2"/>
</dbReference>
<dbReference type="CDD" id="cd02947">
    <property type="entry name" value="TRX_family"/>
    <property type="match status" value="1"/>
</dbReference>
<dbReference type="PANTHER" id="PTHR46115">
    <property type="entry name" value="THIOREDOXIN-LIKE PROTEIN 1"/>
    <property type="match status" value="1"/>
</dbReference>
<sequence length="256" mass="26495">VIVDFFATWCGPCKVLNITVLLSCGVVFDTAKKPTACSDFVDVQAIEGPLEALSAKYTKAVFLKVDTDKLQSVASSCGIRAMPTLQLYKDGVMVRQIVGADLKGLESAILAHYEVFDSFSGKGQTLGGSPASAPPSSAEKGRAFSAASAEAQSSAPSALSAISGTVGSILGGVYSIGSGVVSTVAQTLGAAGTATVPTSTRVPPPSEPEEPKDGDCEMQFRMPDGLVLYEGIELHKSLKEEKLCPRGQFIVSPANS</sequence>
<evidence type="ECO:0000313" key="5">
    <source>
        <dbReference type="Proteomes" id="UP000673691"/>
    </source>
</evidence>
<evidence type="ECO:0000256" key="2">
    <source>
        <dbReference type="SAM" id="MobiDB-lite"/>
    </source>
</evidence>
<keyword evidence="5" id="KW-1185">Reference proteome</keyword>
<comment type="caution">
    <text evidence="4">The sequence shown here is derived from an EMBL/GenBank/DDBJ whole genome shotgun (WGS) entry which is preliminary data.</text>
</comment>
<dbReference type="PRINTS" id="PR00421">
    <property type="entry name" value="THIOREDOXIN"/>
</dbReference>
<feature type="region of interest" description="Disordered" evidence="2">
    <location>
        <begin position="124"/>
        <end position="143"/>
    </location>
</feature>
<gene>
    <name evidence="4" type="ORF">BJ554DRAFT_5404</name>
</gene>
<accession>A0A8H8DLI9</accession>
<dbReference type="AlphaFoldDB" id="A0A8H8DLI9"/>
<feature type="region of interest" description="Disordered" evidence="2">
    <location>
        <begin position="192"/>
        <end position="216"/>
    </location>
</feature>
<feature type="non-terminal residue" evidence="4">
    <location>
        <position position="1"/>
    </location>
</feature>
<dbReference type="OrthoDB" id="10263751at2759"/>
<name>A0A8H8DLI9_9FUNG</name>
<evidence type="ECO:0000256" key="1">
    <source>
        <dbReference type="ARBA" id="ARBA00023157"/>
    </source>
</evidence>
<feature type="domain" description="Thioredoxin" evidence="3">
    <location>
        <begin position="44"/>
        <end position="107"/>
    </location>
</feature>
<dbReference type="Proteomes" id="UP000673691">
    <property type="component" value="Unassembled WGS sequence"/>
</dbReference>
<dbReference type="InterPro" id="IPR017937">
    <property type="entry name" value="Thioredoxin_CS"/>
</dbReference>
<organism evidence="4 5">
    <name type="scientific">Olpidium bornovanus</name>
    <dbReference type="NCBI Taxonomy" id="278681"/>
    <lineage>
        <taxon>Eukaryota</taxon>
        <taxon>Fungi</taxon>
        <taxon>Fungi incertae sedis</taxon>
        <taxon>Olpidiomycota</taxon>
        <taxon>Olpidiomycotina</taxon>
        <taxon>Olpidiomycetes</taxon>
        <taxon>Olpidiales</taxon>
        <taxon>Olpidiaceae</taxon>
        <taxon>Olpidium</taxon>
    </lineage>
</organism>
<keyword evidence="1" id="KW-1015">Disulfide bond</keyword>
<proteinExistence type="predicted"/>
<dbReference type="EMBL" id="JAEFCI010002347">
    <property type="protein sequence ID" value="KAG5462292.1"/>
    <property type="molecule type" value="Genomic_DNA"/>
</dbReference>
<dbReference type="Gene3D" id="3.40.30.10">
    <property type="entry name" value="Glutaredoxin"/>
    <property type="match status" value="1"/>
</dbReference>
<evidence type="ECO:0000259" key="3">
    <source>
        <dbReference type="Pfam" id="PF00085"/>
    </source>
</evidence>
<protein>
    <recommendedName>
        <fullName evidence="3">Thioredoxin domain-containing protein</fullName>
    </recommendedName>
</protein>
<reference evidence="4 5" key="1">
    <citation type="journal article" name="Sci. Rep.">
        <title>Genome-scale phylogenetic analyses confirm Olpidium as the closest living zoosporic fungus to the non-flagellated, terrestrial fungi.</title>
        <authorList>
            <person name="Chang Y."/>
            <person name="Rochon D."/>
            <person name="Sekimoto S."/>
            <person name="Wang Y."/>
            <person name="Chovatia M."/>
            <person name="Sandor L."/>
            <person name="Salamov A."/>
            <person name="Grigoriev I.V."/>
            <person name="Stajich J.E."/>
            <person name="Spatafora J.W."/>
        </authorList>
    </citation>
    <scope>NUCLEOTIDE SEQUENCE [LARGE SCALE GENOMIC DNA]</scope>
    <source>
        <strain evidence="4">S191</strain>
    </source>
</reference>
<dbReference type="PROSITE" id="PS00194">
    <property type="entry name" value="THIOREDOXIN_1"/>
    <property type="match status" value="1"/>
</dbReference>
<dbReference type="Pfam" id="PF00085">
    <property type="entry name" value="Thioredoxin"/>
    <property type="match status" value="1"/>
</dbReference>
<feature type="compositionally biased region" description="Low complexity" evidence="2">
    <location>
        <begin position="129"/>
        <end position="143"/>
    </location>
</feature>
<evidence type="ECO:0000313" key="4">
    <source>
        <dbReference type="EMBL" id="KAG5462292.1"/>
    </source>
</evidence>
<dbReference type="InterPro" id="IPR013766">
    <property type="entry name" value="Thioredoxin_domain"/>
</dbReference>
<dbReference type="InterPro" id="IPR036249">
    <property type="entry name" value="Thioredoxin-like_sf"/>
</dbReference>